<reference evidence="7" key="1">
    <citation type="submission" date="2016-04" db="EMBL/GenBank/DDBJ databases">
        <title>Complete Genome Sequences of Twelve Strains of a Stable Defined Moderately Diverse Mouse Microbiota 2 (sDMDMm2).</title>
        <authorList>
            <person name="Uchimura Y."/>
            <person name="Wyss M."/>
            <person name="Brugiroux S."/>
            <person name="Limenitakis J.P."/>
            <person name="Stecher B."/>
            <person name="McCoy K.D."/>
            <person name="Macpherson A.J."/>
        </authorList>
    </citation>
    <scope>NUCLEOTIDE SEQUENCE [LARGE SCALE GENOMIC DNA]</scope>
    <source>
        <strain evidence="7">YL27</strain>
    </source>
</reference>
<dbReference type="InterPro" id="IPR008143">
    <property type="entry name" value="Ala_DH/PNT_CS2"/>
</dbReference>
<evidence type="ECO:0000259" key="4">
    <source>
        <dbReference type="SMART" id="SM01002"/>
    </source>
</evidence>
<dbReference type="Pfam" id="PF05222">
    <property type="entry name" value="AlaDh_PNT_N"/>
    <property type="match status" value="1"/>
</dbReference>
<dbReference type="SMART" id="SM01003">
    <property type="entry name" value="AlaDh_PNT_N"/>
    <property type="match status" value="1"/>
</dbReference>
<dbReference type="Pfam" id="PF01262">
    <property type="entry name" value="AlaDh_PNT_C"/>
    <property type="match status" value="1"/>
</dbReference>
<dbReference type="RefSeq" id="WP_068961552.1">
    <property type="nucleotide sequence ID" value="NZ_CAMSDF010000007.1"/>
</dbReference>
<comment type="similarity">
    <text evidence="1">Belongs to the AlaDH/PNT family.</text>
</comment>
<keyword evidence="3" id="KW-0520">NAD</keyword>
<evidence type="ECO:0000259" key="5">
    <source>
        <dbReference type="SMART" id="SM01003"/>
    </source>
</evidence>
<accession>A0A1B1SBV0</accession>
<evidence type="ECO:0000256" key="1">
    <source>
        <dbReference type="ARBA" id="ARBA00005689"/>
    </source>
</evidence>
<sequence length="395" mass="41891">MTDPSEYFTPDPQPAASATMRRRLSIGLPATAGDREKRFSLTPEAVGVLTDRGYEVRIESGASATIHYADNDYMRQGACVTSRGESLQADIVITLGALSPADLRAMKRGAMLLTMLSSVTSDCDILRELMRRNIVALAIDLIGDPEGHTPFADILNEINGRAAIAIASSMLASPDHGKGILLGGVAGIIPCEVLILGAGIAGRAAAASALGLGASVRMLDNDVYRLRRAAELPGCCVATSVMHPRVLENALRTADVIINTPMDRPCTIDSHQVDLMKRGVIIMNLARSEDGPLSHAIPEIDITATDTLRAVPRGTRVCYTGPGNAVPRTAAMALSNTFLWLLRDIIGCDGAVNTVKMLPGVQRAVVTFLGKPVNRRAAEKAGMRAIDITLLLSCS</sequence>
<dbReference type="SUPFAM" id="SSF51735">
    <property type="entry name" value="NAD(P)-binding Rossmann-fold domains"/>
    <property type="match status" value="1"/>
</dbReference>
<organism evidence="6 7">
    <name type="scientific">Muribaculum intestinale</name>
    <dbReference type="NCBI Taxonomy" id="1796646"/>
    <lineage>
        <taxon>Bacteria</taxon>
        <taxon>Pseudomonadati</taxon>
        <taxon>Bacteroidota</taxon>
        <taxon>Bacteroidia</taxon>
        <taxon>Bacteroidales</taxon>
        <taxon>Muribaculaceae</taxon>
        <taxon>Muribaculum</taxon>
    </lineage>
</organism>
<dbReference type="Gene3D" id="3.40.50.720">
    <property type="entry name" value="NAD(P)-binding Rossmann-like Domain"/>
    <property type="match status" value="2"/>
</dbReference>
<dbReference type="OrthoDB" id="9804592at2"/>
<dbReference type="GO" id="GO:0005886">
    <property type="term" value="C:plasma membrane"/>
    <property type="evidence" value="ECO:0007669"/>
    <property type="project" value="TreeGrafter"/>
</dbReference>
<evidence type="ECO:0000313" key="7">
    <source>
        <dbReference type="Proteomes" id="UP000186351"/>
    </source>
</evidence>
<feature type="domain" description="Alanine dehydrogenase/pyridine nucleotide transhydrogenase NAD(H)-binding" evidence="4">
    <location>
        <begin position="171"/>
        <end position="304"/>
    </location>
</feature>
<protein>
    <submittedName>
        <fullName evidence="6">Uncharacterized protein</fullName>
    </submittedName>
</protein>
<evidence type="ECO:0000256" key="3">
    <source>
        <dbReference type="ARBA" id="ARBA00023027"/>
    </source>
</evidence>
<dbReference type="SMART" id="SM01002">
    <property type="entry name" value="AlaDh_PNT_C"/>
    <property type="match status" value="1"/>
</dbReference>
<dbReference type="SUPFAM" id="SSF52283">
    <property type="entry name" value="Formate/glycerate dehydrogenase catalytic domain-like"/>
    <property type="match status" value="1"/>
</dbReference>
<dbReference type="InterPro" id="IPR036291">
    <property type="entry name" value="NAD(P)-bd_dom_sf"/>
</dbReference>
<dbReference type="PANTHER" id="PTHR42795">
    <property type="entry name" value="ALANINE DEHYDROGENASE"/>
    <property type="match status" value="1"/>
</dbReference>
<dbReference type="GO" id="GO:0006524">
    <property type="term" value="P:alanine catabolic process"/>
    <property type="evidence" value="ECO:0007669"/>
    <property type="project" value="TreeGrafter"/>
</dbReference>
<dbReference type="InterPro" id="IPR007698">
    <property type="entry name" value="AlaDH/PNT_NAD(H)-bd"/>
</dbReference>
<dbReference type="EMBL" id="CP015402">
    <property type="protein sequence ID" value="ANU64266.1"/>
    <property type="molecule type" value="Genomic_DNA"/>
</dbReference>
<name>A0A1B1SBV0_9BACT</name>
<feature type="domain" description="Alanine dehydrogenase/pyridine nucleotide transhydrogenase N-terminal" evidence="5">
    <location>
        <begin position="27"/>
        <end position="155"/>
    </location>
</feature>
<evidence type="ECO:0000256" key="2">
    <source>
        <dbReference type="ARBA" id="ARBA00023002"/>
    </source>
</evidence>
<accession>A0A1Z2XGT7</accession>
<dbReference type="InterPro" id="IPR007886">
    <property type="entry name" value="AlaDH/PNT_N"/>
</dbReference>
<dbReference type="Proteomes" id="UP000186351">
    <property type="component" value="Chromosome"/>
</dbReference>
<gene>
    <name evidence="6" type="ORF">A4V02_11445</name>
</gene>
<keyword evidence="7" id="KW-1185">Reference proteome</keyword>
<dbReference type="KEGG" id="pary:A4V02_11445"/>
<dbReference type="GeneID" id="65537486"/>
<dbReference type="AlphaFoldDB" id="A0A1B1SBV0"/>
<dbReference type="GO" id="GO:0000286">
    <property type="term" value="F:alanine dehydrogenase activity"/>
    <property type="evidence" value="ECO:0007669"/>
    <property type="project" value="TreeGrafter"/>
</dbReference>
<evidence type="ECO:0000313" key="6">
    <source>
        <dbReference type="EMBL" id="ANU64266.1"/>
    </source>
</evidence>
<keyword evidence="2" id="KW-0560">Oxidoreductase</keyword>
<dbReference type="STRING" id="1796646.A4V02_11445"/>
<dbReference type="PROSITE" id="PS00837">
    <property type="entry name" value="ALADH_PNT_2"/>
    <property type="match status" value="1"/>
</dbReference>
<proteinExistence type="inferred from homology"/>
<dbReference type="PANTHER" id="PTHR42795:SF1">
    <property type="entry name" value="ALANINE DEHYDROGENASE"/>
    <property type="match status" value="1"/>
</dbReference>